<evidence type="ECO:0000313" key="4">
    <source>
        <dbReference type="Proteomes" id="UP001564657"/>
    </source>
</evidence>
<comment type="caution">
    <text evidence="3">The sequence shown here is derived from an EMBL/GenBank/DDBJ whole genome shotgun (WGS) entry which is preliminary data.</text>
</comment>
<dbReference type="InterPro" id="IPR010982">
    <property type="entry name" value="Lambda_DNA-bd_dom_sf"/>
</dbReference>
<evidence type="ECO:0000259" key="2">
    <source>
        <dbReference type="PROSITE" id="PS50943"/>
    </source>
</evidence>
<evidence type="ECO:0000256" key="1">
    <source>
        <dbReference type="ARBA" id="ARBA00023125"/>
    </source>
</evidence>
<dbReference type="EMBL" id="JBGEWD010000021">
    <property type="protein sequence ID" value="MEY8001638.1"/>
    <property type="molecule type" value="Genomic_DNA"/>
</dbReference>
<sequence>CSINKTATYQKVFKPIENTTSQIYNYLPEKTIAQKIRKIRKIHGYTQRDFANICSIGYSSLCKYEIGQNPDIKNLKKICNTFSIPLNYFHN</sequence>
<feature type="domain" description="HTH cro/C1-type" evidence="2">
    <location>
        <begin position="36"/>
        <end position="89"/>
    </location>
</feature>
<dbReference type="SMART" id="SM00530">
    <property type="entry name" value="HTH_XRE"/>
    <property type="match status" value="1"/>
</dbReference>
<dbReference type="PROSITE" id="PS50943">
    <property type="entry name" value="HTH_CROC1"/>
    <property type="match status" value="1"/>
</dbReference>
<dbReference type="InterPro" id="IPR001387">
    <property type="entry name" value="Cro/C1-type_HTH"/>
</dbReference>
<dbReference type="Gene3D" id="1.10.260.40">
    <property type="entry name" value="lambda repressor-like DNA-binding domains"/>
    <property type="match status" value="1"/>
</dbReference>
<keyword evidence="4" id="KW-1185">Reference proteome</keyword>
<dbReference type="Pfam" id="PF12844">
    <property type="entry name" value="HTH_19"/>
    <property type="match status" value="1"/>
</dbReference>
<gene>
    <name evidence="3" type="ORF">AB8U03_15820</name>
</gene>
<protein>
    <submittedName>
        <fullName evidence="3">Helix-turn-helix domain-containing protein</fullName>
    </submittedName>
</protein>
<accession>A0ABV4BT11</accession>
<dbReference type="Proteomes" id="UP001564657">
    <property type="component" value="Unassembled WGS sequence"/>
</dbReference>
<dbReference type="SUPFAM" id="SSF47413">
    <property type="entry name" value="lambda repressor-like DNA-binding domains"/>
    <property type="match status" value="1"/>
</dbReference>
<dbReference type="PANTHER" id="PTHR46558:SF11">
    <property type="entry name" value="HTH-TYPE TRANSCRIPTIONAL REGULATOR XRE"/>
    <property type="match status" value="1"/>
</dbReference>
<keyword evidence="1" id="KW-0238">DNA-binding</keyword>
<proteinExistence type="predicted"/>
<dbReference type="PANTHER" id="PTHR46558">
    <property type="entry name" value="TRACRIPTIONAL REGULATORY PROTEIN-RELATED-RELATED"/>
    <property type="match status" value="1"/>
</dbReference>
<reference evidence="3 4" key="1">
    <citation type="submission" date="2024-08" db="EMBL/GenBank/DDBJ databases">
        <title>Clostridium lapicellarii sp. nov., and Clostridium renhuaiense sp. nov., two species isolated from the mud in a fermentation cellar used for producing sauce-flavour Chinese liquors.</title>
        <authorList>
            <person name="Yang F."/>
            <person name="Wang H."/>
            <person name="Chen L.Q."/>
            <person name="Zhou N."/>
            <person name="Lu J.J."/>
            <person name="Pu X.X."/>
            <person name="Wan B."/>
            <person name="Wang L."/>
            <person name="Liu S.J."/>
        </authorList>
    </citation>
    <scope>NUCLEOTIDE SEQUENCE [LARGE SCALE GENOMIC DNA]</scope>
    <source>
        <strain evidence="3 4">MT-5</strain>
    </source>
</reference>
<feature type="non-terminal residue" evidence="3">
    <location>
        <position position="1"/>
    </location>
</feature>
<evidence type="ECO:0000313" key="3">
    <source>
        <dbReference type="EMBL" id="MEY8001638.1"/>
    </source>
</evidence>
<organism evidence="3 4">
    <name type="scientific">Clostridium moutaii</name>
    <dbReference type="NCBI Taxonomy" id="3240932"/>
    <lineage>
        <taxon>Bacteria</taxon>
        <taxon>Bacillati</taxon>
        <taxon>Bacillota</taxon>
        <taxon>Clostridia</taxon>
        <taxon>Eubacteriales</taxon>
        <taxon>Clostridiaceae</taxon>
        <taxon>Clostridium</taxon>
    </lineage>
</organism>
<name>A0ABV4BT11_9CLOT</name>
<dbReference type="CDD" id="cd00093">
    <property type="entry name" value="HTH_XRE"/>
    <property type="match status" value="1"/>
</dbReference>
<dbReference type="RefSeq" id="WP_369705531.1">
    <property type="nucleotide sequence ID" value="NZ_JBGEWD010000021.1"/>
</dbReference>